<sequence>MSRHAAQRSLTLTEELERIEQQITLTLQEIDSNFSKAHRIVTSSILPIVEEYAKHSNDVWESSKYWKQFFESAANVSLSGYEEAALEEEEDTTTDEHTATHLTTPDRHGQVDAADASDDDFTIDSPTQISGVQSTPKLGSSGSRTVRGKPGMRSPSPRKYTGKNPLGDDGPLTPNGEDSQFSSPFQQGSASRKAGDNKKRDNVDPVLHRSVLDKNYRVLSTPFKQYAQAQQAANKTTTSAVANKAAWDDSPDSSPEMAAPQLRSELFSPPKQTAARLGPRTPGVSVQKPAKNNEGAPVTSTGRKLFSKEDKAMSTNEQRPTYNFSRFDSDEEDDDSLGISPPKTLQFHVPQSRLLQTPAKEASKKIVEDLLATAGMADSTTSELDLLEEASPSVVRGRYNEDDTF</sequence>
<dbReference type="Proteomes" id="UP000503462">
    <property type="component" value="Chromosome 4"/>
</dbReference>
<dbReference type="AlphaFoldDB" id="A0A6H0Y1E5"/>
<feature type="compositionally biased region" description="Basic and acidic residues" evidence="17">
    <location>
        <begin position="193"/>
        <end position="208"/>
    </location>
</feature>
<feature type="compositionally biased region" description="Basic and acidic residues" evidence="17">
    <location>
        <begin position="94"/>
        <end position="110"/>
    </location>
</feature>
<dbReference type="GO" id="GO:0051301">
    <property type="term" value="P:cell division"/>
    <property type="evidence" value="ECO:0007669"/>
    <property type="project" value="UniProtKB-KW"/>
</dbReference>
<evidence type="ECO:0000256" key="17">
    <source>
        <dbReference type="SAM" id="MobiDB-lite"/>
    </source>
</evidence>
<evidence type="ECO:0000256" key="7">
    <source>
        <dbReference type="ARBA" id="ARBA00022490"/>
    </source>
</evidence>
<evidence type="ECO:0000256" key="8">
    <source>
        <dbReference type="ARBA" id="ARBA00022618"/>
    </source>
</evidence>
<evidence type="ECO:0000256" key="13">
    <source>
        <dbReference type="ARBA" id="ARBA00023212"/>
    </source>
</evidence>
<protein>
    <recommendedName>
        <fullName evidence="5">DASH complex subunit ASK1</fullName>
    </recommendedName>
</protein>
<evidence type="ECO:0000256" key="9">
    <source>
        <dbReference type="ARBA" id="ARBA00022701"/>
    </source>
</evidence>
<dbReference type="GO" id="GO:0042729">
    <property type="term" value="C:DASH complex"/>
    <property type="evidence" value="ECO:0007669"/>
    <property type="project" value="InterPro"/>
</dbReference>
<name>A0A6H0Y1E5_9PEZI</name>
<evidence type="ECO:0000256" key="11">
    <source>
        <dbReference type="ARBA" id="ARBA00022829"/>
    </source>
</evidence>
<reference evidence="18 19" key="1">
    <citation type="journal article" date="2016" name="Sci. Rep.">
        <title>Peltaster fructicola genome reveals evolution from an invasive phytopathogen to an ectophytic parasite.</title>
        <authorList>
            <person name="Xu C."/>
            <person name="Chen H."/>
            <person name="Gleason M.L."/>
            <person name="Xu J.R."/>
            <person name="Liu H."/>
            <person name="Zhang R."/>
            <person name="Sun G."/>
        </authorList>
    </citation>
    <scope>NUCLEOTIDE SEQUENCE [LARGE SCALE GENOMIC DNA]</scope>
    <source>
        <strain evidence="18 19">LNHT1506</strain>
    </source>
</reference>
<feature type="compositionally biased region" description="Polar residues" evidence="17">
    <location>
        <begin position="176"/>
        <end position="190"/>
    </location>
</feature>
<evidence type="ECO:0000256" key="14">
    <source>
        <dbReference type="ARBA" id="ARBA00023242"/>
    </source>
</evidence>
<dbReference type="InterPro" id="IPR013964">
    <property type="entry name" value="DASH_Ask1"/>
</dbReference>
<dbReference type="GO" id="GO:0072686">
    <property type="term" value="C:mitotic spindle"/>
    <property type="evidence" value="ECO:0007669"/>
    <property type="project" value="InterPro"/>
</dbReference>
<keyword evidence="11" id="KW-0159">Chromosome partition</keyword>
<dbReference type="GO" id="GO:0008608">
    <property type="term" value="P:attachment of spindle microtubules to kinetochore"/>
    <property type="evidence" value="ECO:0007669"/>
    <property type="project" value="InterPro"/>
</dbReference>
<comment type="similarity">
    <text evidence="4">Belongs to the DASH complex ASK1 family.</text>
</comment>
<keyword evidence="9" id="KW-0493">Microtubule</keyword>
<dbReference type="PANTHER" id="PTHR28200:SF1">
    <property type="entry name" value="DASH COMPLEX SUBUNIT ASK1"/>
    <property type="match status" value="1"/>
</dbReference>
<keyword evidence="6" id="KW-0158">Chromosome</keyword>
<evidence type="ECO:0000313" key="18">
    <source>
        <dbReference type="EMBL" id="QIX00766.1"/>
    </source>
</evidence>
<evidence type="ECO:0000313" key="19">
    <source>
        <dbReference type="Proteomes" id="UP000503462"/>
    </source>
</evidence>
<feature type="region of interest" description="Disordered" evidence="17">
    <location>
        <begin position="240"/>
        <end position="259"/>
    </location>
</feature>
<evidence type="ECO:0000256" key="4">
    <source>
        <dbReference type="ARBA" id="ARBA00010731"/>
    </source>
</evidence>
<proteinExistence type="inferred from homology"/>
<evidence type="ECO:0000256" key="5">
    <source>
        <dbReference type="ARBA" id="ARBA00014520"/>
    </source>
</evidence>
<dbReference type="EMBL" id="CP051142">
    <property type="protein sequence ID" value="QIX00766.1"/>
    <property type="molecule type" value="Genomic_DNA"/>
</dbReference>
<keyword evidence="14" id="KW-0539">Nucleus</keyword>
<evidence type="ECO:0000256" key="2">
    <source>
        <dbReference type="ARBA" id="ARBA00004186"/>
    </source>
</evidence>
<gene>
    <name evidence="18" type="ORF">AMS68_006283</name>
</gene>
<keyword evidence="12" id="KW-0995">Kinetochore</keyword>
<dbReference type="PANTHER" id="PTHR28200">
    <property type="entry name" value="DASH COMPLEX SUBUNIT ASK1"/>
    <property type="match status" value="1"/>
</dbReference>
<keyword evidence="8" id="KW-0132">Cell division</keyword>
<comment type="subcellular location">
    <subcellularLocation>
        <location evidence="3">Chromosome</location>
        <location evidence="3">Centromere</location>
        <location evidence="3">Kinetochore</location>
    </subcellularLocation>
    <subcellularLocation>
        <location evidence="2">Cytoplasm</location>
        <location evidence="2">Cytoskeleton</location>
        <location evidence="2">Spindle</location>
    </subcellularLocation>
    <subcellularLocation>
        <location evidence="1">Nucleus</location>
    </subcellularLocation>
</comment>
<keyword evidence="10" id="KW-0498">Mitosis</keyword>
<feature type="compositionally biased region" description="Polar residues" evidence="17">
    <location>
        <begin position="124"/>
        <end position="144"/>
    </location>
</feature>
<keyword evidence="13" id="KW-0206">Cytoskeleton</keyword>
<evidence type="ECO:0000256" key="1">
    <source>
        <dbReference type="ARBA" id="ARBA00004123"/>
    </source>
</evidence>
<evidence type="ECO:0000256" key="10">
    <source>
        <dbReference type="ARBA" id="ARBA00022776"/>
    </source>
</evidence>
<evidence type="ECO:0000256" key="15">
    <source>
        <dbReference type="ARBA" id="ARBA00023306"/>
    </source>
</evidence>
<keyword evidence="19" id="KW-1185">Reference proteome</keyword>
<evidence type="ECO:0000256" key="3">
    <source>
        <dbReference type="ARBA" id="ARBA00004629"/>
    </source>
</evidence>
<keyword evidence="7" id="KW-0963">Cytoplasm</keyword>
<dbReference type="Pfam" id="PF08655">
    <property type="entry name" value="DASH_Ask1"/>
    <property type="match status" value="1"/>
</dbReference>
<keyword evidence="16" id="KW-0137">Centromere</keyword>
<feature type="compositionally biased region" description="Polar residues" evidence="17">
    <location>
        <begin position="313"/>
        <end position="326"/>
    </location>
</feature>
<evidence type="ECO:0000256" key="6">
    <source>
        <dbReference type="ARBA" id="ARBA00022454"/>
    </source>
</evidence>
<evidence type="ECO:0000256" key="16">
    <source>
        <dbReference type="ARBA" id="ARBA00023328"/>
    </source>
</evidence>
<dbReference type="GO" id="GO:0044732">
    <property type="term" value="C:mitotic spindle pole body"/>
    <property type="evidence" value="ECO:0007669"/>
    <property type="project" value="TreeGrafter"/>
</dbReference>
<accession>A0A6H0Y1E5</accession>
<feature type="region of interest" description="Disordered" evidence="17">
    <location>
        <begin position="86"/>
        <end position="208"/>
    </location>
</feature>
<organism evidence="18 19">
    <name type="scientific">Peltaster fructicola</name>
    <dbReference type="NCBI Taxonomy" id="286661"/>
    <lineage>
        <taxon>Eukaryota</taxon>
        <taxon>Fungi</taxon>
        <taxon>Dikarya</taxon>
        <taxon>Ascomycota</taxon>
        <taxon>Pezizomycotina</taxon>
        <taxon>Dothideomycetes</taxon>
        <taxon>Dothideomycetes incertae sedis</taxon>
        <taxon>Peltaster</taxon>
    </lineage>
</organism>
<feature type="region of interest" description="Disordered" evidence="17">
    <location>
        <begin position="267"/>
        <end position="337"/>
    </location>
</feature>
<dbReference type="GO" id="GO:0005874">
    <property type="term" value="C:microtubule"/>
    <property type="evidence" value="ECO:0007669"/>
    <property type="project" value="UniProtKB-KW"/>
</dbReference>
<keyword evidence="15" id="KW-0131">Cell cycle</keyword>
<evidence type="ECO:0000256" key="12">
    <source>
        <dbReference type="ARBA" id="ARBA00022838"/>
    </source>
</evidence>
<dbReference type="OrthoDB" id="5573898at2759"/>